<dbReference type="STRING" id="79923.A0A419QD91"/>
<protein>
    <submittedName>
        <fullName evidence="1">Uncharacterized protein</fullName>
    </submittedName>
</protein>
<gene>
    <name evidence="1" type="ORF">CSKR_109780</name>
</gene>
<dbReference type="EMBL" id="NIRI02000077">
    <property type="protein sequence ID" value="KAG5441508.1"/>
    <property type="molecule type" value="Genomic_DNA"/>
</dbReference>
<organism evidence="1 2">
    <name type="scientific">Clonorchis sinensis</name>
    <name type="common">Chinese liver fluke</name>
    <dbReference type="NCBI Taxonomy" id="79923"/>
    <lineage>
        <taxon>Eukaryota</taxon>
        <taxon>Metazoa</taxon>
        <taxon>Spiralia</taxon>
        <taxon>Lophotrochozoa</taxon>
        <taxon>Platyhelminthes</taxon>
        <taxon>Trematoda</taxon>
        <taxon>Digenea</taxon>
        <taxon>Opisthorchiida</taxon>
        <taxon>Opisthorchiata</taxon>
        <taxon>Opisthorchiidae</taxon>
        <taxon>Clonorchis</taxon>
    </lineage>
</organism>
<comment type="caution">
    <text evidence="1">The sequence shown here is derived from an EMBL/GenBank/DDBJ whole genome shotgun (WGS) entry which is preliminary data.</text>
</comment>
<feature type="non-terminal residue" evidence="1">
    <location>
        <position position="1"/>
    </location>
</feature>
<proteinExistence type="predicted"/>
<evidence type="ECO:0000313" key="2">
    <source>
        <dbReference type="Proteomes" id="UP000286415"/>
    </source>
</evidence>
<dbReference type="InParanoid" id="A0A419QD91"/>
<sequence length="151" mass="17333">RSNKSCADTNVHANLDTYRKAEHSQDTDSRARMEQEVNHPPQVHGQLWNTCSSYTAEKTRYRRPDFHQGTLTNDKFPFCLAPHSALYLFLCVLQLTTVNHYSMAIINCALIISRVYDVLQLNVLHTGCLMYQLVDIRDIAVNFHKGNYSEG</sequence>
<evidence type="ECO:0000313" key="1">
    <source>
        <dbReference type="EMBL" id="KAG5441508.1"/>
    </source>
</evidence>
<dbReference type="Proteomes" id="UP000286415">
    <property type="component" value="Unassembled WGS sequence"/>
</dbReference>
<accession>A0A419QD91</accession>
<name>A0A419QD91_CLOSI</name>
<reference evidence="1 2" key="2">
    <citation type="journal article" date="2021" name="Genomics">
        <title>High-quality reference genome for Clonorchis sinensis.</title>
        <authorList>
            <person name="Young N.D."/>
            <person name="Stroehlein A.J."/>
            <person name="Kinkar L."/>
            <person name="Wang T."/>
            <person name="Sohn W.M."/>
            <person name="Chang B.C.H."/>
            <person name="Kaur P."/>
            <person name="Weisz D."/>
            <person name="Dudchenko O."/>
            <person name="Aiden E.L."/>
            <person name="Korhonen P.K."/>
            <person name="Gasser R.B."/>
        </authorList>
    </citation>
    <scope>NUCLEOTIDE SEQUENCE [LARGE SCALE GENOMIC DNA]</scope>
    <source>
        <strain evidence="1">Cs-k2</strain>
    </source>
</reference>
<keyword evidence="2" id="KW-1185">Reference proteome</keyword>
<reference evidence="1 2" key="1">
    <citation type="journal article" date="2018" name="Biotechnol. Adv.">
        <title>Improved genomic resources and new bioinformatic workflow for the carcinogenic parasite Clonorchis sinensis: Biotechnological implications.</title>
        <authorList>
            <person name="Wang D."/>
            <person name="Korhonen P.K."/>
            <person name="Gasser R.B."/>
            <person name="Young N.D."/>
        </authorList>
    </citation>
    <scope>NUCLEOTIDE SEQUENCE [LARGE SCALE GENOMIC DNA]</scope>
    <source>
        <strain evidence="1">Cs-k2</strain>
    </source>
</reference>
<dbReference type="AlphaFoldDB" id="A0A419QD91"/>